<evidence type="ECO:0000313" key="2">
    <source>
        <dbReference type="Proteomes" id="UP000000845"/>
    </source>
</evidence>
<name>D1AFA6_SEBTE</name>
<protein>
    <recommendedName>
        <fullName evidence="3">Tail sheath protein subtilisin-like domain-containing protein</fullName>
    </recommendedName>
</protein>
<dbReference type="InterPro" id="IPR052042">
    <property type="entry name" value="Tail_sheath_structural"/>
</dbReference>
<dbReference type="PANTHER" id="PTHR35861">
    <property type="match status" value="1"/>
</dbReference>
<dbReference type="EMBL" id="CP001739">
    <property type="protein sequence ID" value="ACZ07791.1"/>
    <property type="molecule type" value="Genomic_DNA"/>
</dbReference>
<dbReference type="Proteomes" id="UP000000845">
    <property type="component" value="Chromosome"/>
</dbReference>
<dbReference type="HOGENOM" id="CLU_045095_0_0_0"/>
<dbReference type="PANTHER" id="PTHR35861:SF2">
    <property type="entry name" value="FELS-2 PROPHAGE PROTEIN"/>
    <property type="match status" value="1"/>
</dbReference>
<evidence type="ECO:0008006" key="3">
    <source>
        <dbReference type="Google" id="ProtNLM"/>
    </source>
</evidence>
<accession>D1AFA6</accession>
<proteinExistence type="predicted"/>
<dbReference type="eggNOG" id="COG3497">
    <property type="taxonomic scope" value="Bacteria"/>
</dbReference>
<gene>
    <name evidence="1" type="ordered locus">Sterm_0923</name>
</gene>
<organism evidence="1 2">
    <name type="scientific">Sebaldella termitidis (strain ATCC 33386 / NCTC 11300)</name>
    <dbReference type="NCBI Taxonomy" id="526218"/>
    <lineage>
        <taxon>Bacteria</taxon>
        <taxon>Fusobacteriati</taxon>
        <taxon>Fusobacteriota</taxon>
        <taxon>Fusobacteriia</taxon>
        <taxon>Fusobacteriales</taxon>
        <taxon>Leptotrichiaceae</taxon>
        <taxon>Sebaldella</taxon>
    </lineage>
</organism>
<evidence type="ECO:0000313" key="1">
    <source>
        <dbReference type="EMBL" id="ACZ07791.1"/>
    </source>
</evidence>
<dbReference type="STRING" id="526218.Sterm_0923"/>
<reference evidence="1 2" key="2">
    <citation type="journal article" date="2010" name="Stand. Genomic Sci.">
        <title>Complete genome sequence of Sebaldella termitidis type strain (NCTC 11300).</title>
        <authorList>
            <person name="Harmon-Smith M."/>
            <person name="Celia L."/>
            <person name="Chertkov O."/>
            <person name="Lapidus A."/>
            <person name="Copeland A."/>
            <person name="Glavina Del Rio T."/>
            <person name="Nolan M."/>
            <person name="Lucas S."/>
            <person name="Tice H."/>
            <person name="Cheng J.F."/>
            <person name="Han C."/>
            <person name="Detter J.C."/>
            <person name="Bruce D."/>
            <person name="Goodwin L."/>
            <person name="Pitluck S."/>
            <person name="Pati A."/>
            <person name="Liolios K."/>
            <person name="Ivanova N."/>
            <person name="Mavromatis K."/>
            <person name="Mikhailova N."/>
            <person name="Chen A."/>
            <person name="Palaniappan K."/>
            <person name="Land M."/>
            <person name="Hauser L."/>
            <person name="Chang Y.J."/>
            <person name="Jeffries C.D."/>
            <person name="Brettin T."/>
            <person name="Goker M."/>
            <person name="Beck B."/>
            <person name="Bristow J."/>
            <person name="Eisen J.A."/>
            <person name="Markowitz V."/>
            <person name="Hugenholtz P."/>
            <person name="Kyrpides N.C."/>
            <person name="Klenk H.P."/>
            <person name="Chen F."/>
        </authorList>
    </citation>
    <scope>NUCLEOTIDE SEQUENCE [LARGE SCALE GENOMIC DNA]</scope>
    <source>
        <strain evidence="2">ATCC 33386 / NCTC 11300</strain>
    </source>
</reference>
<keyword evidence="2" id="KW-1185">Reference proteome</keyword>
<dbReference type="KEGG" id="str:Sterm_0923"/>
<sequence>MALEHGIYTREIDTAGFSMVSVDTAIPFIVGTAPINMKDTKNVNNVVFCNNLAEFTEAFGSSNNLMDYTLVQAAKVYFTLYGVGPVFMVNVLDPKKHASAVITEEVAVTDKKAVIETEGILQNTLKVTNKASSAELVKGTDYYVSYDEDGYVEIYLVNEADIKVEYKKLDPSKVTKEDIIGGVDPVTYDRKGLELIHEAFVKYRKTVGVVMAPGYSHLSDVIAVMETKTKNISGAFQAHAIIDCPADKKYKEIPEWKNSLNIVDEDIIGTYGLVRLGDEYYYQSLHLGALMASVDNKAGGVPSESPSNKNYKMDGLFIKTADGFEKINLDLTQANYLNENGIVTALNFVNGWTSWGNYNTCYPSRTDIKDSYVPVKRMFKWAANTLILSTWQFIDRKFTNVLRDSINMTVEDWLKTLTGNHLYDAKIELREESNSLTDMQKGKFTWHIDFSPILPFQAGVYELEYNLNDITNYYFK</sequence>
<reference evidence="2" key="1">
    <citation type="submission" date="2009-09" db="EMBL/GenBank/DDBJ databases">
        <title>The complete chromosome of Sebaldella termitidis ATCC 33386.</title>
        <authorList>
            <consortium name="US DOE Joint Genome Institute (JGI-PGF)"/>
            <person name="Lucas S."/>
            <person name="Copeland A."/>
            <person name="Lapidus A."/>
            <person name="Glavina del Rio T."/>
            <person name="Dalin E."/>
            <person name="Tice H."/>
            <person name="Bruce D."/>
            <person name="Goodwin L."/>
            <person name="Pitluck S."/>
            <person name="Kyrpides N."/>
            <person name="Mavromatis K."/>
            <person name="Ivanova N."/>
            <person name="Mikhailova N."/>
            <person name="Sims D."/>
            <person name="Meincke L."/>
            <person name="Brettin T."/>
            <person name="Detter J.C."/>
            <person name="Han C."/>
            <person name="Larimer F."/>
            <person name="Land M."/>
            <person name="Hauser L."/>
            <person name="Markowitz V."/>
            <person name="Cheng J.F."/>
            <person name="Hugenholtz P."/>
            <person name="Woyke T."/>
            <person name="Wu D."/>
            <person name="Eisen J.A."/>
        </authorList>
    </citation>
    <scope>NUCLEOTIDE SEQUENCE [LARGE SCALE GENOMIC DNA]</scope>
    <source>
        <strain evidence="2">ATCC 33386 / NCTC 11300</strain>
    </source>
</reference>
<dbReference type="AlphaFoldDB" id="D1AFA6"/>
<dbReference type="RefSeq" id="WP_012860387.1">
    <property type="nucleotide sequence ID" value="NC_013517.1"/>
</dbReference>